<dbReference type="EMBL" id="JACIGW010000001">
    <property type="protein sequence ID" value="MBB4347986.1"/>
    <property type="molecule type" value="Genomic_DNA"/>
</dbReference>
<dbReference type="Proteomes" id="UP000576087">
    <property type="component" value="Unassembled WGS sequence"/>
</dbReference>
<dbReference type="AlphaFoldDB" id="A0A7W6XZ56"/>
<dbReference type="RefSeq" id="WP_183822050.1">
    <property type="nucleotide sequence ID" value="NZ_JACIGW010000001.1"/>
</dbReference>
<accession>A0A7W6XZ56</accession>
<name>A0A7W6XZ56_9HYPH</name>
<dbReference type="EMBL" id="JACIGY010000001">
    <property type="protein sequence ID" value="MBB4409620.1"/>
    <property type="molecule type" value="Genomic_DNA"/>
</dbReference>
<evidence type="ECO:0000313" key="6">
    <source>
        <dbReference type="Proteomes" id="UP000576087"/>
    </source>
</evidence>
<dbReference type="Proteomes" id="UP000520770">
    <property type="component" value="Unassembled WGS sequence"/>
</dbReference>
<evidence type="ECO:0000313" key="1">
    <source>
        <dbReference type="EMBL" id="MBB4347986.1"/>
    </source>
</evidence>
<evidence type="ECO:0000313" key="4">
    <source>
        <dbReference type="Proteomes" id="UP000520770"/>
    </source>
</evidence>
<sequence length="100" mass="11347">MSKEVLEFIIVPPFSKREKVDAAKERLIAYLGYQFPGYTFKVGPFVPVGDEDCFTVLPVMNFVGDDGKSRMCEQPKRWFLQEIVDACGNFDLKGNRSFAA</sequence>
<proteinExistence type="predicted"/>
<reference evidence="4 5" key="1">
    <citation type="submission" date="2020-08" db="EMBL/GenBank/DDBJ databases">
        <title>Genomic Encyclopedia of Type Strains, Phase IV (KMG-V): Genome sequencing to study the core and pangenomes of soil and plant-associated prokaryotes.</title>
        <authorList>
            <person name="Whitman W."/>
        </authorList>
    </citation>
    <scope>NUCLEOTIDE SEQUENCE [LARGE SCALE GENOMIC DNA]</scope>
    <source>
        <strain evidence="2 5">SEMIA 444</strain>
        <strain evidence="1 4">SEMIA 448</strain>
        <strain evidence="3 6">SEMIA 452</strain>
    </source>
</reference>
<dbReference type="EMBL" id="JACIHM010000001">
    <property type="protein sequence ID" value="MBB4444308.1"/>
    <property type="molecule type" value="Genomic_DNA"/>
</dbReference>
<evidence type="ECO:0000313" key="2">
    <source>
        <dbReference type="EMBL" id="MBB4409620.1"/>
    </source>
</evidence>
<keyword evidence="5" id="KW-1185">Reference proteome</keyword>
<evidence type="ECO:0000313" key="5">
    <source>
        <dbReference type="Proteomes" id="UP000524535"/>
    </source>
</evidence>
<comment type="caution">
    <text evidence="3">The sequence shown here is derived from an EMBL/GenBank/DDBJ whole genome shotgun (WGS) entry which is preliminary data.</text>
</comment>
<dbReference type="Proteomes" id="UP000524535">
    <property type="component" value="Unassembled WGS sequence"/>
</dbReference>
<protein>
    <submittedName>
        <fullName evidence="3">Uncharacterized protein</fullName>
    </submittedName>
</protein>
<organism evidence="3 6">
    <name type="scientific">Aliirhizobium cellulosilyticum</name>
    <dbReference type="NCBI Taxonomy" id="393664"/>
    <lineage>
        <taxon>Bacteria</taxon>
        <taxon>Pseudomonadati</taxon>
        <taxon>Pseudomonadota</taxon>
        <taxon>Alphaproteobacteria</taxon>
        <taxon>Hyphomicrobiales</taxon>
        <taxon>Rhizobiaceae</taxon>
        <taxon>Aliirhizobium</taxon>
    </lineage>
</organism>
<evidence type="ECO:0000313" key="3">
    <source>
        <dbReference type="EMBL" id="MBB4444308.1"/>
    </source>
</evidence>
<gene>
    <name evidence="2" type="ORF">GGE31_000091</name>
    <name evidence="1" type="ORF">GGE33_001694</name>
    <name evidence="3" type="ORF">GGE35_000090</name>
</gene>